<sequence>MRIAIAGAGGLGYVLAQQISQGAHALLVLSTREHPEYQENLGVQVAVVDYSDVENLRYTLQGVDLLISTIGGNEQLNLIDGARRARVRTFVPSEFEGDLAHRPDGNDTLDRGTSNVLDLLRRWAQSKTHKMQYTVFSCGVFMERFAYGGLASFNIGHSQPGGTPAQGDYLVDIGLASAEIVDTNASGRSAHVSMTSVYDLARFMAAAIELGLSNWPQEYRMRGDNLTPREIVQACKDVRRVPFTLVSHPYGNIESHLNYYEQAGDYARWMYFQRLQATAQGRYNMRDTNLNTAVNRSSAVNVQPLTFRRWLEQNWGPAEE</sequence>
<feature type="domain" description="NmrA-like" evidence="3">
    <location>
        <begin position="3"/>
        <end position="236"/>
    </location>
</feature>
<dbReference type="InterPro" id="IPR036291">
    <property type="entry name" value="NAD(P)-bd_dom_sf"/>
</dbReference>
<protein>
    <recommendedName>
        <fullName evidence="3">NmrA-like domain-containing protein</fullName>
    </recommendedName>
</protein>
<evidence type="ECO:0000259" key="3">
    <source>
        <dbReference type="Pfam" id="PF05368"/>
    </source>
</evidence>
<comment type="caution">
    <text evidence="4">The sequence shown here is derived from an EMBL/GenBank/DDBJ whole genome shotgun (WGS) entry which is preliminary data.</text>
</comment>
<dbReference type="Pfam" id="PF05368">
    <property type="entry name" value="NmrA"/>
    <property type="match status" value="1"/>
</dbReference>
<keyword evidence="1" id="KW-0521">NADP</keyword>
<name>A0A507BFN7_9PEZI</name>
<accession>A0A507BFN7</accession>
<evidence type="ECO:0000313" key="4">
    <source>
        <dbReference type="EMBL" id="TPX15781.1"/>
    </source>
</evidence>
<gene>
    <name evidence="4" type="ORF">E0L32_000115</name>
</gene>
<dbReference type="SUPFAM" id="SSF51735">
    <property type="entry name" value="NAD(P)-binding Rossmann-fold domains"/>
    <property type="match status" value="1"/>
</dbReference>
<dbReference type="EMBL" id="SKBQ01000001">
    <property type="protein sequence ID" value="TPX15781.1"/>
    <property type="molecule type" value="Genomic_DNA"/>
</dbReference>
<dbReference type="InterPro" id="IPR051609">
    <property type="entry name" value="NmrA/Isoflavone_reductase-like"/>
</dbReference>
<dbReference type="PANTHER" id="PTHR47706:SF5">
    <property type="entry name" value="ISOFLAVONE REDUCTASE"/>
    <property type="match status" value="1"/>
</dbReference>
<dbReference type="AlphaFoldDB" id="A0A507BFN7"/>
<dbReference type="PANTHER" id="PTHR47706">
    <property type="entry name" value="NMRA-LIKE FAMILY PROTEIN"/>
    <property type="match status" value="1"/>
</dbReference>
<proteinExistence type="predicted"/>
<dbReference type="RefSeq" id="XP_030997492.1">
    <property type="nucleotide sequence ID" value="XM_031134203.1"/>
</dbReference>
<dbReference type="GeneID" id="41967562"/>
<reference evidence="4 5" key="1">
    <citation type="submission" date="2019-06" db="EMBL/GenBank/DDBJ databases">
        <title>Draft genome sequence of the filamentous fungus Phialemoniopsis curvata isolated from diesel fuel.</title>
        <authorList>
            <person name="Varaljay V.A."/>
            <person name="Lyon W.J."/>
            <person name="Crouch A.L."/>
            <person name="Drake C.E."/>
            <person name="Hollomon J.M."/>
            <person name="Nadeau L.J."/>
            <person name="Nunn H.S."/>
            <person name="Stevenson B.S."/>
            <person name="Bojanowski C.L."/>
            <person name="Crookes-Goodson W.J."/>
        </authorList>
    </citation>
    <scope>NUCLEOTIDE SEQUENCE [LARGE SCALE GENOMIC DNA]</scope>
    <source>
        <strain evidence="4 5">D216</strain>
    </source>
</reference>
<keyword evidence="2" id="KW-0560">Oxidoreductase</keyword>
<organism evidence="4 5">
    <name type="scientific">Thyridium curvatum</name>
    <dbReference type="NCBI Taxonomy" id="1093900"/>
    <lineage>
        <taxon>Eukaryota</taxon>
        <taxon>Fungi</taxon>
        <taxon>Dikarya</taxon>
        <taxon>Ascomycota</taxon>
        <taxon>Pezizomycotina</taxon>
        <taxon>Sordariomycetes</taxon>
        <taxon>Sordariomycetidae</taxon>
        <taxon>Thyridiales</taxon>
        <taxon>Thyridiaceae</taxon>
        <taxon>Thyridium</taxon>
    </lineage>
</organism>
<dbReference type="InterPro" id="IPR008030">
    <property type="entry name" value="NmrA-like"/>
</dbReference>
<evidence type="ECO:0000256" key="1">
    <source>
        <dbReference type="ARBA" id="ARBA00022857"/>
    </source>
</evidence>
<dbReference type="GO" id="GO:0016491">
    <property type="term" value="F:oxidoreductase activity"/>
    <property type="evidence" value="ECO:0007669"/>
    <property type="project" value="UniProtKB-KW"/>
</dbReference>
<keyword evidence="5" id="KW-1185">Reference proteome</keyword>
<dbReference type="Proteomes" id="UP000319257">
    <property type="component" value="Unassembled WGS sequence"/>
</dbReference>
<evidence type="ECO:0000313" key="5">
    <source>
        <dbReference type="Proteomes" id="UP000319257"/>
    </source>
</evidence>
<dbReference type="OrthoDB" id="419598at2759"/>
<evidence type="ECO:0000256" key="2">
    <source>
        <dbReference type="ARBA" id="ARBA00023002"/>
    </source>
</evidence>
<dbReference type="Gene3D" id="3.40.50.720">
    <property type="entry name" value="NAD(P)-binding Rossmann-like Domain"/>
    <property type="match status" value="1"/>
</dbReference>
<dbReference type="InParanoid" id="A0A507BFN7"/>